<dbReference type="Gene3D" id="3.40.50.1820">
    <property type="entry name" value="alpha/beta hydrolase"/>
    <property type="match status" value="1"/>
</dbReference>
<evidence type="ECO:0000259" key="1">
    <source>
        <dbReference type="Pfam" id="PF00561"/>
    </source>
</evidence>
<dbReference type="SUPFAM" id="SSF53474">
    <property type="entry name" value="alpha/beta-Hydrolases"/>
    <property type="match status" value="1"/>
</dbReference>
<proteinExistence type="predicted"/>
<dbReference type="PRINTS" id="PR00111">
    <property type="entry name" value="ABHYDROLASE"/>
</dbReference>
<dbReference type="Proteomes" id="UP001597508">
    <property type="component" value="Unassembled WGS sequence"/>
</dbReference>
<dbReference type="GO" id="GO:0016787">
    <property type="term" value="F:hydrolase activity"/>
    <property type="evidence" value="ECO:0007669"/>
    <property type="project" value="UniProtKB-KW"/>
</dbReference>
<feature type="domain" description="AB hydrolase-1" evidence="1">
    <location>
        <begin position="20"/>
        <end position="244"/>
    </location>
</feature>
<dbReference type="PANTHER" id="PTHR43798">
    <property type="entry name" value="MONOACYLGLYCEROL LIPASE"/>
    <property type="match status" value="1"/>
</dbReference>
<dbReference type="InterPro" id="IPR050266">
    <property type="entry name" value="AB_hydrolase_sf"/>
</dbReference>
<dbReference type="EMBL" id="JBHULH010000003">
    <property type="protein sequence ID" value="MFD2567021.1"/>
    <property type="molecule type" value="Genomic_DNA"/>
</dbReference>
<evidence type="ECO:0000313" key="3">
    <source>
        <dbReference type="Proteomes" id="UP001597508"/>
    </source>
</evidence>
<accession>A0ABW5LT97</accession>
<keyword evidence="2" id="KW-0378">Hydrolase</keyword>
<reference evidence="3" key="1">
    <citation type="journal article" date="2019" name="Int. J. Syst. Evol. Microbiol.">
        <title>The Global Catalogue of Microorganisms (GCM) 10K type strain sequencing project: providing services to taxonomists for standard genome sequencing and annotation.</title>
        <authorList>
            <consortium name="The Broad Institute Genomics Platform"/>
            <consortium name="The Broad Institute Genome Sequencing Center for Infectious Disease"/>
            <person name="Wu L."/>
            <person name="Ma J."/>
        </authorList>
    </citation>
    <scope>NUCLEOTIDE SEQUENCE [LARGE SCALE GENOMIC DNA]</scope>
    <source>
        <strain evidence="3">KCTC 52127</strain>
    </source>
</reference>
<dbReference type="InterPro" id="IPR029058">
    <property type="entry name" value="AB_hydrolase_fold"/>
</dbReference>
<evidence type="ECO:0000313" key="2">
    <source>
        <dbReference type="EMBL" id="MFD2567021.1"/>
    </source>
</evidence>
<dbReference type="InterPro" id="IPR000073">
    <property type="entry name" value="AB_hydrolase_1"/>
</dbReference>
<dbReference type="RefSeq" id="WP_379665731.1">
    <property type="nucleotide sequence ID" value="NZ_JBHULH010000003.1"/>
</dbReference>
<protein>
    <submittedName>
        <fullName evidence="2">Alpha/beta fold hydrolase</fullName>
    </submittedName>
</protein>
<comment type="caution">
    <text evidence="2">The sequence shown here is derived from an EMBL/GenBank/DDBJ whole genome shotgun (WGS) entry which is preliminary data.</text>
</comment>
<organism evidence="2 3">
    <name type="scientific">Pseudotenacibaculum haliotis</name>
    <dbReference type="NCBI Taxonomy" id="1862138"/>
    <lineage>
        <taxon>Bacteria</taxon>
        <taxon>Pseudomonadati</taxon>
        <taxon>Bacteroidota</taxon>
        <taxon>Flavobacteriia</taxon>
        <taxon>Flavobacteriales</taxon>
        <taxon>Flavobacteriaceae</taxon>
        <taxon>Pseudotenacibaculum</taxon>
    </lineage>
</organism>
<dbReference type="Pfam" id="PF00561">
    <property type="entry name" value="Abhydrolase_1"/>
    <property type="match status" value="1"/>
</dbReference>
<name>A0ABW5LT97_9FLAO</name>
<sequence length="257" mass="29039">MILEHKGIPIFYQDEGKGSAVVLLHGFLENSSMWNAVKEELIKTRRVITIDLLGHGKTECLGYVHPMEMMAETVHFVLKSIRIRRAFMIGHSMGGYVSLAFAEKYSSFLKGLCLMNSTALADSKERQELRARANKMVQTNFENMVRMSVSNLFKPESLNLFSKEVELIKNEALSTPVQGYIAAQEGMRIRPDRTSVVKNASFPVFYIIAEEDPVLDLETVVEEAQKNHAKYIVLEGGHMSHIENKEKLIASLISFVK</sequence>
<gene>
    <name evidence="2" type="ORF">ACFSRZ_06530</name>
</gene>
<keyword evidence="3" id="KW-1185">Reference proteome</keyword>
<dbReference type="PANTHER" id="PTHR43798:SF33">
    <property type="entry name" value="HYDROLASE, PUTATIVE (AFU_ORTHOLOGUE AFUA_2G14860)-RELATED"/>
    <property type="match status" value="1"/>
</dbReference>